<reference evidence="4" key="1">
    <citation type="journal article" date="2021" name="Genome Biol. Evol.">
        <title>The assembled and annotated genome of the fairy-ring fungus Marasmius oreades.</title>
        <authorList>
            <person name="Hiltunen M."/>
            <person name="Ament-Velasquez S.L."/>
            <person name="Johannesson H."/>
        </authorList>
    </citation>
    <scope>NUCLEOTIDE SEQUENCE</scope>
    <source>
        <strain evidence="4">03SP1</strain>
    </source>
</reference>
<dbReference type="Proteomes" id="UP001049176">
    <property type="component" value="Chromosome 4"/>
</dbReference>
<dbReference type="InterPro" id="IPR027417">
    <property type="entry name" value="P-loop_NTPase"/>
</dbReference>
<evidence type="ECO:0000256" key="2">
    <source>
        <dbReference type="SAM" id="MobiDB-lite"/>
    </source>
</evidence>
<dbReference type="OrthoDB" id="4760524at2759"/>
<dbReference type="AlphaFoldDB" id="A0A9P7S325"/>
<dbReference type="EMBL" id="CM032184">
    <property type="protein sequence ID" value="KAG7094195.1"/>
    <property type="molecule type" value="Genomic_DNA"/>
</dbReference>
<evidence type="ECO:0000313" key="4">
    <source>
        <dbReference type="EMBL" id="KAG7094195.1"/>
    </source>
</evidence>
<proteinExistence type="predicted"/>
<dbReference type="GeneID" id="66076878"/>
<dbReference type="PANTHER" id="PTHR10039:SF14">
    <property type="entry name" value="NACHT DOMAIN-CONTAINING PROTEIN"/>
    <property type="match status" value="1"/>
</dbReference>
<gene>
    <name evidence="4" type="ORF">E1B28_007802</name>
</gene>
<name>A0A9P7S325_9AGAR</name>
<evidence type="ECO:0000313" key="5">
    <source>
        <dbReference type="Proteomes" id="UP001049176"/>
    </source>
</evidence>
<keyword evidence="5" id="KW-1185">Reference proteome</keyword>
<protein>
    <recommendedName>
        <fullName evidence="3">Nephrocystin 3-like N-terminal domain-containing protein</fullName>
    </recommendedName>
</protein>
<comment type="caution">
    <text evidence="4">The sequence shown here is derived from an EMBL/GenBank/DDBJ whole genome shotgun (WGS) entry which is preliminary data.</text>
</comment>
<dbReference type="RefSeq" id="XP_043010665.1">
    <property type="nucleotide sequence ID" value="XM_043152579.1"/>
</dbReference>
<feature type="compositionally biased region" description="Basic residues" evidence="2">
    <location>
        <begin position="202"/>
        <end position="212"/>
    </location>
</feature>
<dbReference type="KEGG" id="more:E1B28_007802"/>
<accession>A0A9P7S325</accession>
<evidence type="ECO:0000259" key="3">
    <source>
        <dbReference type="Pfam" id="PF24883"/>
    </source>
</evidence>
<feature type="region of interest" description="Disordered" evidence="2">
    <location>
        <begin position="194"/>
        <end position="227"/>
    </location>
</feature>
<feature type="domain" description="Nephrocystin 3-like N-terminal" evidence="3">
    <location>
        <begin position="73"/>
        <end position="192"/>
    </location>
</feature>
<dbReference type="PANTHER" id="PTHR10039">
    <property type="entry name" value="AMELOGENIN"/>
    <property type="match status" value="1"/>
</dbReference>
<dbReference type="Pfam" id="PF24883">
    <property type="entry name" value="NPHP3_N"/>
    <property type="match status" value="2"/>
</dbReference>
<organism evidence="4 5">
    <name type="scientific">Marasmius oreades</name>
    <name type="common">fairy-ring Marasmius</name>
    <dbReference type="NCBI Taxonomy" id="181124"/>
    <lineage>
        <taxon>Eukaryota</taxon>
        <taxon>Fungi</taxon>
        <taxon>Dikarya</taxon>
        <taxon>Basidiomycota</taxon>
        <taxon>Agaricomycotina</taxon>
        <taxon>Agaricomycetes</taxon>
        <taxon>Agaricomycetidae</taxon>
        <taxon>Agaricales</taxon>
        <taxon>Marasmiineae</taxon>
        <taxon>Marasmiaceae</taxon>
        <taxon>Marasmius</taxon>
    </lineage>
</organism>
<feature type="domain" description="Nephrocystin 3-like N-terminal" evidence="3">
    <location>
        <begin position="217"/>
        <end position="271"/>
    </location>
</feature>
<dbReference type="InterPro" id="IPR056884">
    <property type="entry name" value="NPHP3-like_N"/>
</dbReference>
<sequence>MSSSSQSTTNHMFHGMQYSTINGGEFYNVGHDLVRNFHTTAANPQRTLWDAIAGVGASYNSALQFDRGSCLPGTREAVLRDIHEWSSSESDSSKPVCWLSGTAGVGKSAIALTVAKSCAENNRLAASFFFFRSDPKRNNPSSLMLTIAHGLVTTIPSLRPIIHGKIATDPRILEATLEEQFRELIVSPLLNVSPSSNVSSSLKRKRGQRRQRHVPEQPLPQSPAQKDPNLVIIDGLDECKDSDTQLRLISILTSAYQHSPHFPLRLLICSRPESWIREAFDLPNHCILTKHIKLDDSYLPNKDIEQYFRSQFTSICTNIKYKRVEFPNPWPSEADIECLVHNASAQFIYATTAMKFVKAEYSSPIKQLRIVLDSRSNRISPKSPFPELDNLYHIILSTHPERDTLLSILSAILLLPEYAKNPEFIELLLGFSPGDVDLSLRGMHSVLDIRGATDDIWVYHTSFTDYLCTKSRSAEFYIDEPRQRDFLACRWLMALSEHCQPQAKSFHYPTVKTFLKKWDDFCSSMKQPSKQLLYELGSLDLLSLLIPTTGVNLDLDHRVRESWERWVSLFDFFQTIASWLNGQGVDPEIIERFVDVQDRIQVNPSLDEETRSDLESWVVFNVTGCGYECPSTKHVDASVAKLLGSARNSEASSGPLSLAGPTSTPGTSIDIPSGCFRTVKRLCDDLETSMTRYQKLKAESDISEIRWTVYNLLDSTLLTSCVPQPGLLSILRTISDALKMDSEIHRRRLRVFEECREKLLSWCESFPDGYAAECTDLVKNQIFPLIDLGM</sequence>
<evidence type="ECO:0000256" key="1">
    <source>
        <dbReference type="ARBA" id="ARBA00022737"/>
    </source>
</evidence>
<dbReference type="Gene3D" id="3.40.50.300">
    <property type="entry name" value="P-loop containing nucleotide triphosphate hydrolases"/>
    <property type="match status" value="1"/>
</dbReference>
<keyword evidence="1" id="KW-0677">Repeat</keyword>
<dbReference type="SUPFAM" id="SSF52540">
    <property type="entry name" value="P-loop containing nucleoside triphosphate hydrolases"/>
    <property type="match status" value="1"/>
</dbReference>